<evidence type="ECO:0000256" key="5">
    <source>
        <dbReference type="HAMAP-Rule" id="MF_00651"/>
    </source>
</evidence>
<comment type="caution">
    <text evidence="7">The sequence shown here is derived from an EMBL/GenBank/DDBJ whole genome shotgun (WGS) entry which is preliminary data.</text>
</comment>
<evidence type="ECO:0000313" key="7">
    <source>
        <dbReference type="EMBL" id="MBA6413557.1"/>
    </source>
</evidence>
<dbReference type="SUPFAM" id="SSF53098">
    <property type="entry name" value="Ribonuclease H-like"/>
    <property type="match status" value="1"/>
</dbReference>
<dbReference type="RefSeq" id="WP_182172992.1">
    <property type="nucleotide sequence ID" value="NZ_JACFXU010000014.1"/>
</dbReference>
<dbReference type="InterPro" id="IPR012337">
    <property type="entry name" value="RNaseH-like_sf"/>
</dbReference>
<dbReference type="HAMAP" id="MF_00651">
    <property type="entry name" value="Nuclease_YqgF"/>
    <property type="match status" value="1"/>
</dbReference>
<keyword evidence="1 5" id="KW-0963">Cytoplasm</keyword>
<protein>
    <recommendedName>
        <fullName evidence="5">Putative pre-16S rRNA nuclease</fullName>
        <ecNumber evidence="5">3.1.-.-</ecNumber>
    </recommendedName>
</protein>
<keyword evidence="4 5" id="KW-0378">Hydrolase</keyword>
<dbReference type="InterPro" id="IPR006641">
    <property type="entry name" value="YqgF/RNaseH-like_dom"/>
</dbReference>
<evidence type="ECO:0000259" key="6">
    <source>
        <dbReference type="SMART" id="SM00732"/>
    </source>
</evidence>
<organism evidence="7 8">
    <name type="scientific">Sediminihaliea albiluteola</name>
    <dbReference type="NCBI Taxonomy" id="2758564"/>
    <lineage>
        <taxon>Bacteria</taxon>
        <taxon>Pseudomonadati</taxon>
        <taxon>Pseudomonadota</taxon>
        <taxon>Gammaproteobacteria</taxon>
        <taxon>Cellvibrionales</taxon>
        <taxon>Halieaceae</taxon>
        <taxon>Sediminihaliea</taxon>
    </lineage>
</organism>
<comment type="similarity">
    <text evidence="5">Belongs to the YqgF HJR family.</text>
</comment>
<accession>A0A7W2YJX5</accession>
<keyword evidence="8" id="KW-1185">Reference proteome</keyword>
<dbReference type="GO" id="GO:0005829">
    <property type="term" value="C:cytosol"/>
    <property type="evidence" value="ECO:0007669"/>
    <property type="project" value="TreeGrafter"/>
</dbReference>
<keyword evidence="3 5" id="KW-0540">Nuclease</keyword>
<dbReference type="AlphaFoldDB" id="A0A7W2YJX5"/>
<dbReference type="PANTHER" id="PTHR33317">
    <property type="entry name" value="POLYNUCLEOTIDYL TRANSFERASE, RIBONUCLEASE H-LIKE SUPERFAMILY PROTEIN"/>
    <property type="match status" value="1"/>
</dbReference>
<comment type="function">
    <text evidence="5">Could be a nuclease involved in processing of the 5'-end of pre-16S rRNA.</text>
</comment>
<dbReference type="Gene3D" id="3.30.420.140">
    <property type="entry name" value="YqgF/RNase H-like domain"/>
    <property type="match status" value="1"/>
</dbReference>
<dbReference type="SMART" id="SM00732">
    <property type="entry name" value="YqgFc"/>
    <property type="match status" value="1"/>
</dbReference>
<proteinExistence type="inferred from homology"/>
<dbReference type="PANTHER" id="PTHR33317:SF4">
    <property type="entry name" value="POLYNUCLEOTIDYL TRANSFERASE, RIBONUCLEASE H-LIKE SUPERFAMILY PROTEIN"/>
    <property type="match status" value="1"/>
</dbReference>
<dbReference type="Pfam" id="PF03652">
    <property type="entry name" value="RuvX"/>
    <property type="match status" value="1"/>
</dbReference>
<evidence type="ECO:0000256" key="4">
    <source>
        <dbReference type="ARBA" id="ARBA00022801"/>
    </source>
</evidence>
<evidence type="ECO:0000256" key="1">
    <source>
        <dbReference type="ARBA" id="ARBA00022490"/>
    </source>
</evidence>
<dbReference type="NCBIfam" id="TIGR00250">
    <property type="entry name" value="RNAse_H_YqgF"/>
    <property type="match status" value="1"/>
</dbReference>
<comment type="subcellular location">
    <subcellularLocation>
        <location evidence="5">Cytoplasm</location>
    </subcellularLocation>
</comment>
<dbReference type="Proteomes" id="UP000539350">
    <property type="component" value="Unassembled WGS sequence"/>
</dbReference>
<gene>
    <name evidence="7" type="primary">ruvX</name>
    <name evidence="7" type="ORF">H2508_10595</name>
</gene>
<keyword evidence="2 5" id="KW-0690">Ribosome biogenesis</keyword>
<dbReference type="InterPro" id="IPR037027">
    <property type="entry name" value="YqgF/RNaseH-like_dom_sf"/>
</dbReference>
<dbReference type="EMBL" id="JACFXU010000014">
    <property type="protein sequence ID" value="MBA6413557.1"/>
    <property type="molecule type" value="Genomic_DNA"/>
</dbReference>
<dbReference type="GO" id="GO:0000967">
    <property type="term" value="P:rRNA 5'-end processing"/>
    <property type="evidence" value="ECO:0007669"/>
    <property type="project" value="UniProtKB-UniRule"/>
</dbReference>
<dbReference type="EC" id="3.1.-.-" evidence="5"/>
<dbReference type="GO" id="GO:0016788">
    <property type="term" value="F:hydrolase activity, acting on ester bonds"/>
    <property type="evidence" value="ECO:0007669"/>
    <property type="project" value="UniProtKB-UniRule"/>
</dbReference>
<reference evidence="7 8" key="1">
    <citation type="submission" date="2020-07" db="EMBL/GenBank/DDBJ databases">
        <title>Halieaceae bacterium, F7430, whole genome shotgun sequencing project.</title>
        <authorList>
            <person name="Jiang S."/>
            <person name="Liu Z.W."/>
            <person name="Du Z.J."/>
        </authorList>
    </citation>
    <scope>NUCLEOTIDE SEQUENCE [LARGE SCALE GENOMIC DNA]</scope>
    <source>
        <strain evidence="7 8">F7430</strain>
    </source>
</reference>
<evidence type="ECO:0000256" key="3">
    <source>
        <dbReference type="ARBA" id="ARBA00022722"/>
    </source>
</evidence>
<name>A0A7W2YJX5_9GAMM</name>
<feature type="domain" description="YqgF/RNase H-like" evidence="6">
    <location>
        <begin position="7"/>
        <end position="107"/>
    </location>
</feature>
<evidence type="ECO:0000256" key="2">
    <source>
        <dbReference type="ARBA" id="ARBA00022517"/>
    </source>
</evidence>
<dbReference type="CDD" id="cd16964">
    <property type="entry name" value="YqgF"/>
    <property type="match status" value="1"/>
</dbReference>
<dbReference type="GO" id="GO:0004518">
    <property type="term" value="F:nuclease activity"/>
    <property type="evidence" value="ECO:0007669"/>
    <property type="project" value="UniProtKB-KW"/>
</dbReference>
<sequence>MSQVSPKAVMAFDYGLRQIGVAVGNCVLSTTQPLTTLSARDGIPDWSAIAKLIDEWRPDLLVVGEPLNMDGSASELSERANKFARRLQGRFALPIAMADERLSSFEAKEQQRELGHRGDYKARPIDSYAAELILQTWLAEHSALSAS</sequence>
<dbReference type="InterPro" id="IPR005227">
    <property type="entry name" value="YqgF"/>
</dbReference>
<evidence type="ECO:0000313" key="8">
    <source>
        <dbReference type="Proteomes" id="UP000539350"/>
    </source>
</evidence>